<dbReference type="OrthoDB" id="2669999at2759"/>
<dbReference type="InterPro" id="IPR041320">
    <property type="entry name" value="CxC1"/>
</dbReference>
<sequence length="598" mass="67100">MPPRFCPRAAQQVTKGLGRHFQSPRRPRDKTKTQTLVHIPGQAAKRRRLITQLNQLEGKSPFSPPPDVSLTDAFDLDQLEDPDFDDQSSQGFVPSDAEMEDEGQVHIDDHPIASAQCKHRVLPNQQAQPIDFISTTVTSCKCATTAQILVHHGFFPTAPSQPRMAVSVELLSFYRTLFERSCDAINALAFALHTYYICQGYRMVNKNKEAIQEPFWRGLGFVVQWYNILQVEVERNMEAAIQRCHDQIQNAKRLDQCQPTTTTEPSTPCRSLSPRKSDTHMLPTTPSMPLSQPIAPLTRGSCSPTLTQHCPACFGGVTFGQSFVEGGDLHVTMDGNFHHRHCRSAGDCPLFYDPAYFLPKSQVDAMEAHVEAQHKRPAKSRKPLVPDETLDSCEASYEAADGNKQKTCMDSFNDTGIMALICRHDILLFFANIDSPGEQQKYSLALIAHLFSLLPQNATVVVLYDVGCTLDRTLSSYDILPPDINGRLRFATMAMHAYGHEWACQLAYNPHLSVGLGLSDGEGNERLWSRMIRLIGIERSSSRQRRIWLIDRQAAAVGAEMRMDLGDWIKHRLQRGVRDQGKVVSNTLDEYGIPLEEL</sequence>
<dbReference type="Pfam" id="PF18758">
    <property type="entry name" value="KDZ"/>
    <property type="match status" value="1"/>
</dbReference>
<feature type="compositionally biased region" description="Polar residues" evidence="1">
    <location>
        <begin position="257"/>
        <end position="270"/>
    </location>
</feature>
<dbReference type="EMBL" id="JAGFBS010000034">
    <property type="protein sequence ID" value="KAG6371481.1"/>
    <property type="molecule type" value="Genomic_DNA"/>
</dbReference>
<dbReference type="AlphaFoldDB" id="A0A8I3A5R3"/>
<dbReference type="PANTHER" id="PTHR33096">
    <property type="entry name" value="CXC2 DOMAIN-CONTAINING PROTEIN"/>
    <property type="match status" value="1"/>
</dbReference>
<dbReference type="InterPro" id="IPR040521">
    <property type="entry name" value="KDZ"/>
</dbReference>
<dbReference type="PANTHER" id="PTHR33096:SF1">
    <property type="entry name" value="CXC1-LIKE CYSTEINE CLUSTER ASSOCIATED WITH KDZ TRANSPOSASES DOMAIN-CONTAINING PROTEIN"/>
    <property type="match status" value="1"/>
</dbReference>
<feature type="domain" description="CxC1-like cysteine cluster associated with KDZ transposases" evidence="2">
    <location>
        <begin position="112"/>
        <end position="190"/>
    </location>
</feature>
<evidence type="ECO:0000259" key="2">
    <source>
        <dbReference type="Pfam" id="PF18802"/>
    </source>
</evidence>
<dbReference type="Proteomes" id="UP000683000">
    <property type="component" value="Unassembled WGS sequence"/>
</dbReference>
<evidence type="ECO:0000313" key="3">
    <source>
        <dbReference type="EMBL" id="KAG6371481.1"/>
    </source>
</evidence>
<evidence type="ECO:0000256" key="1">
    <source>
        <dbReference type="SAM" id="MobiDB-lite"/>
    </source>
</evidence>
<accession>A0A8I3A5R3</accession>
<reference evidence="3" key="1">
    <citation type="submission" date="2021-03" db="EMBL/GenBank/DDBJ databases">
        <title>Evolutionary innovations through gain and loss of genes in the ectomycorrhizal Boletales.</title>
        <authorList>
            <person name="Wu G."/>
            <person name="Miyauchi S."/>
            <person name="Morin E."/>
            <person name="Yang Z.-L."/>
            <person name="Xu J."/>
            <person name="Martin F.M."/>
        </authorList>
    </citation>
    <scope>NUCLEOTIDE SEQUENCE</scope>
    <source>
        <strain evidence="3">BR01</strain>
    </source>
</reference>
<evidence type="ECO:0000313" key="4">
    <source>
        <dbReference type="Proteomes" id="UP000683000"/>
    </source>
</evidence>
<dbReference type="Pfam" id="PF18802">
    <property type="entry name" value="CxC1"/>
    <property type="match status" value="1"/>
</dbReference>
<comment type="caution">
    <text evidence="3">The sequence shown here is derived from an EMBL/GenBank/DDBJ whole genome shotgun (WGS) entry which is preliminary data.</text>
</comment>
<gene>
    <name evidence="3" type="ORF">JVT61DRAFT_9515</name>
</gene>
<organism evidence="3 4">
    <name type="scientific">Boletus reticuloceps</name>
    <dbReference type="NCBI Taxonomy" id="495285"/>
    <lineage>
        <taxon>Eukaryota</taxon>
        <taxon>Fungi</taxon>
        <taxon>Dikarya</taxon>
        <taxon>Basidiomycota</taxon>
        <taxon>Agaricomycotina</taxon>
        <taxon>Agaricomycetes</taxon>
        <taxon>Agaricomycetidae</taxon>
        <taxon>Boletales</taxon>
        <taxon>Boletineae</taxon>
        <taxon>Boletaceae</taxon>
        <taxon>Boletoideae</taxon>
        <taxon>Boletus</taxon>
    </lineage>
</organism>
<proteinExistence type="predicted"/>
<keyword evidence="4" id="KW-1185">Reference proteome</keyword>
<feature type="region of interest" description="Disordered" evidence="1">
    <location>
        <begin position="1"/>
        <end position="34"/>
    </location>
</feature>
<name>A0A8I3A5R3_9AGAM</name>
<protein>
    <recommendedName>
        <fullName evidence="2">CxC1-like cysteine cluster associated with KDZ transposases domain-containing protein</fullName>
    </recommendedName>
</protein>
<feature type="region of interest" description="Disordered" evidence="1">
    <location>
        <begin position="255"/>
        <end position="280"/>
    </location>
</feature>